<dbReference type="InterPro" id="IPR036179">
    <property type="entry name" value="Ig-like_dom_sf"/>
</dbReference>
<comment type="caution">
    <text evidence="2">The sequence shown here is derived from an EMBL/GenBank/DDBJ whole genome shotgun (WGS) entry which is preliminary data.</text>
</comment>
<dbReference type="AlphaFoldDB" id="A0A8S4G2G8"/>
<dbReference type="SUPFAM" id="SSF48726">
    <property type="entry name" value="Immunoglobulin"/>
    <property type="match status" value="1"/>
</dbReference>
<feature type="domain" description="Ig-like" evidence="1">
    <location>
        <begin position="43"/>
        <end position="139"/>
    </location>
</feature>
<organism evidence="2 3">
    <name type="scientific">Plutella xylostella</name>
    <name type="common">Diamondback moth</name>
    <name type="synonym">Plutella maculipennis</name>
    <dbReference type="NCBI Taxonomy" id="51655"/>
    <lineage>
        <taxon>Eukaryota</taxon>
        <taxon>Metazoa</taxon>
        <taxon>Ecdysozoa</taxon>
        <taxon>Arthropoda</taxon>
        <taxon>Hexapoda</taxon>
        <taxon>Insecta</taxon>
        <taxon>Pterygota</taxon>
        <taxon>Neoptera</taxon>
        <taxon>Endopterygota</taxon>
        <taxon>Lepidoptera</taxon>
        <taxon>Glossata</taxon>
        <taxon>Ditrysia</taxon>
        <taxon>Yponomeutoidea</taxon>
        <taxon>Plutellidae</taxon>
        <taxon>Plutella</taxon>
    </lineage>
</organism>
<dbReference type="InterPro" id="IPR007110">
    <property type="entry name" value="Ig-like_dom"/>
</dbReference>
<sequence length="251" mass="26938">MVARKISDAIASGICAVVLLCLVRGTTTLSLTGFSVPAAAPLGSDVRLRCAYSLSANEAEGAVIIKWWWRSLLNSSDTRQLYQRIGHNKPQAIRHNTNIDETERDTVELSGVQPSESGQYECEVATLSGAEVRQHATMQVYTEGTGPVLNVSLVDDGADADEAPDALVACSAAAAAPRPELLLTANGQELKTEESLNKSKDGFFDITASARVSQADVAGAELRCELTFTDDSVSHPPYTAEMVFQTSELWF</sequence>
<dbReference type="SMART" id="SM00409">
    <property type="entry name" value="IG"/>
    <property type="match status" value="1"/>
</dbReference>
<dbReference type="Proteomes" id="UP000653454">
    <property type="component" value="Unassembled WGS sequence"/>
</dbReference>
<dbReference type="InterPro" id="IPR013106">
    <property type="entry name" value="Ig_V-set"/>
</dbReference>
<dbReference type="PROSITE" id="PS50835">
    <property type="entry name" value="IG_LIKE"/>
    <property type="match status" value="1"/>
</dbReference>
<evidence type="ECO:0000313" key="3">
    <source>
        <dbReference type="Proteomes" id="UP000653454"/>
    </source>
</evidence>
<dbReference type="Pfam" id="PF07686">
    <property type="entry name" value="V-set"/>
    <property type="match status" value="1"/>
</dbReference>
<keyword evidence="3" id="KW-1185">Reference proteome</keyword>
<dbReference type="InterPro" id="IPR013783">
    <property type="entry name" value="Ig-like_fold"/>
</dbReference>
<evidence type="ECO:0000259" key="1">
    <source>
        <dbReference type="PROSITE" id="PS50835"/>
    </source>
</evidence>
<evidence type="ECO:0000313" key="2">
    <source>
        <dbReference type="EMBL" id="CAG9135275.1"/>
    </source>
</evidence>
<accession>A0A8S4G2G8</accession>
<gene>
    <name evidence="2" type="ORF">PLXY2_LOCUS13521</name>
</gene>
<dbReference type="Gene3D" id="2.60.40.10">
    <property type="entry name" value="Immunoglobulins"/>
    <property type="match status" value="1"/>
</dbReference>
<reference evidence="2" key="1">
    <citation type="submission" date="2020-11" db="EMBL/GenBank/DDBJ databases">
        <authorList>
            <person name="Whiteford S."/>
        </authorList>
    </citation>
    <scope>NUCLEOTIDE SEQUENCE</scope>
</reference>
<proteinExistence type="predicted"/>
<dbReference type="InterPro" id="IPR003599">
    <property type="entry name" value="Ig_sub"/>
</dbReference>
<dbReference type="EMBL" id="CAJHNJ030000098">
    <property type="protein sequence ID" value="CAG9135275.1"/>
    <property type="molecule type" value="Genomic_DNA"/>
</dbReference>
<name>A0A8S4G2G8_PLUXY</name>
<dbReference type="PANTHER" id="PTHR21261">
    <property type="entry name" value="BEAT PROTEIN"/>
    <property type="match status" value="1"/>
</dbReference>
<protein>
    <submittedName>
        <fullName evidence="2">(diamondback moth) hypothetical protein</fullName>
    </submittedName>
</protein>